<protein>
    <submittedName>
        <fullName evidence="9">MetQ/NlpA family ABC transporter substrate-binding protein</fullName>
    </submittedName>
</protein>
<feature type="signal peptide" evidence="8">
    <location>
        <begin position="1"/>
        <end position="27"/>
    </location>
</feature>
<comment type="subcellular location">
    <subcellularLocation>
        <location evidence="1">Membrane</location>
        <topology evidence="1">Lipid-anchor</topology>
    </subcellularLocation>
</comment>
<dbReference type="EMBL" id="WJQS01000008">
    <property type="protein sequence ID" value="MRI85979.1"/>
    <property type="molecule type" value="Genomic_DNA"/>
</dbReference>
<sequence>MKKLFKGLSALTLVGLLAAGSTVSVFAQDEEAKFDGEKVSVGVASDYEADVWEVVVEQAAEEGIEVEIVLFTDYVQPNISLQDGSTDLNAFQHIAFLNSWNEENDGDLTPLGFTYVAPLRAYSDKIESLDDLQDGDKVAIPNDPTNGGRALLALEQAGVIEVDDAAGILPTVDDITANDKNLEFEELEAAQLAQVLPDVAAAFINNNFALDAGLSVDDAIFSDGDDIESLAADYKNVIATRGADVDNELYAHIVALYQSETVADKLAEVSNGADLPAWSENDEYPLNLEAAEDDSETTEESTEEATDEEASDEE</sequence>
<dbReference type="PANTHER" id="PTHR30429">
    <property type="entry name" value="D-METHIONINE-BINDING LIPOPROTEIN METQ"/>
    <property type="match status" value="1"/>
</dbReference>
<dbReference type="InterPro" id="IPR004872">
    <property type="entry name" value="Lipoprotein_NlpA"/>
</dbReference>
<dbReference type="Gene3D" id="3.40.190.10">
    <property type="entry name" value="Periplasmic binding protein-like II"/>
    <property type="match status" value="2"/>
</dbReference>
<comment type="similarity">
    <text evidence="2">Belongs to the NlpA lipoprotein family.</text>
</comment>
<dbReference type="SUPFAM" id="SSF53850">
    <property type="entry name" value="Periplasmic binding protein-like II"/>
    <property type="match status" value="1"/>
</dbReference>
<keyword evidence="6" id="KW-0449">Lipoprotein</keyword>
<reference evidence="9 10" key="1">
    <citation type="submission" date="2019-11" db="EMBL/GenBank/DDBJ databases">
        <title>Characterisation of Fundicoccus ignavus gen. nov. sp. nov., a novel genus of the family Aerococcaceae isolated from bulk tank milk.</title>
        <authorList>
            <person name="Siebert A."/>
            <person name="Huptas C."/>
            <person name="Wenning M."/>
            <person name="Scherer S."/>
            <person name="Doll E.V."/>
        </authorList>
    </citation>
    <scope>NUCLEOTIDE SEQUENCE [LARGE SCALE GENOMIC DNA]</scope>
    <source>
        <strain evidence="9 10">WS4759</strain>
    </source>
</reference>
<evidence type="ECO:0000256" key="8">
    <source>
        <dbReference type="SAM" id="SignalP"/>
    </source>
</evidence>
<dbReference type="PIRSF" id="PIRSF002854">
    <property type="entry name" value="MetQ"/>
    <property type="match status" value="1"/>
</dbReference>
<evidence type="ECO:0000256" key="4">
    <source>
        <dbReference type="ARBA" id="ARBA00023136"/>
    </source>
</evidence>
<dbReference type="Proteomes" id="UP000430975">
    <property type="component" value="Unassembled WGS sequence"/>
</dbReference>
<dbReference type="AlphaFoldDB" id="A0A6I2GL29"/>
<evidence type="ECO:0000256" key="7">
    <source>
        <dbReference type="SAM" id="MobiDB-lite"/>
    </source>
</evidence>
<comment type="caution">
    <text evidence="9">The sequence shown here is derived from an EMBL/GenBank/DDBJ whole genome shotgun (WGS) entry which is preliminary data.</text>
</comment>
<keyword evidence="4" id="KW-0472">Membrane</keyword>
<gene>
    <name evidence="9" type="ORF">GIY09_08890</name>
</gene>
<evidence type="ECO:0000256" key="1">
    <source>
        <dbReference type="ARBA" id="ARBA00004635"/>
    </source>
</evidence>
<evidence type="ECO:0000256" key="2">
    <source>
        <dbReference type="ARBA" id="ARBA00008973"/>
    </source>
</evidence>
<feature type="chain" id="PRO_5026239650" evidence="8">
    <location>
        <begin position="28"/>
        <end position="314"/>
    </location>
</feature>
<evidence type="ECO:0000256" key="6">
    <source>
        <dbReference type="ARBA" id="ARBA00023288"/>
    </source>
</evidence>
<dbReference type="PANTHER" id="PTHR30429:SF1">
    <property type="entry name" value="D-METHIONINE-BINDING LIPOPROTEIN METQ-RELATED"/>
    <property type="match status" value="1"/>
</dbReference>
<keyword evidence="3 8" id="KW-0732">Signal</keyword>
<evidence type="ECO:0000313" key="9">
    <source>
        <dbReference type="EMBL" id="MRI85979.1"/>
    </source>
</evidence>
<evidence type="ECO:0000256" key="3">
    <source>
        <dbReference type="ARBA" id="ARBA00022729"/>
    </source>
</evidence>
<keyword evidence="5" id="KW-0564">Palmitate</keyword>
<organism evidence="9 10">
    <name type="scientific">Fundicoccus ignavus</name>
    <dbReference type="NCBI Taxonomy" id="2664442"/>
    <lineage>
        <taxon>Bacteria</taxon>
        <taxon>Bacillati</taxon>
        <taxon>Bacillota</taxon>
        <taxon>Bacilli</taxon>
        <taxon>Lactobacillales</taxon>
        <taxon>Aerococcaceae</taxon>
        <taxon>Fundicoccus</taxon>
    </lineage>
</organism>
<accession>A0A6I2GL29</accession>
<dbReference type="GO" id="GO:0016020">
    <property type="term" value="C:membrane"/>
    <property type="evidence" value="ECO:0007669"/>
    <property type="project" value="UniProtKB-SubCell"/>
</dbReference>
<proteinExistence type="inferred from homology"/>
<name>A0A6I2GL29_9LACT</name>
<evidence type="ECO:0000313" key="10">
    <source>
        <dbReference type="Proteomes" id="UP000430975"/>
    </source>
</evidence>
<dbReference type="RefSeq" id="WP_153863812.1">
    <property type="nucleotide sequence ID" value="NZ_WJQS01000008.1"/>
</dbReference>
<evidence type="ECO:0000256" key="5">
    <source>
        <dbReference type="ARBA" id="ARBA00023139"/>
    </source>
</evidence>
<dbReference type="Pfam" id="PF03180">
    <property type="entry name" value="Lipoprotein_9"/>
    <property type="match status" value="1"/>
</dbReference>
<keyword evidence="10" id="KW-1185">Reference proteome</keyword>
<feature type="compositionally biased region" description="Acidic residues" evidence="7">
    <location>
        <begin position="290"/>
        <end position="314"/>
    </location>
</feature>
<feature type="region of interest" description="Disordered" evidence="7">
    <location>
        <begin position="271"/>
        <end position="314"/>
    </location>
</feature>